<dbReference type="EMBL" id="NKHU02000178">
    <property type="protein sequence ID" value="RHZ49452.1"/>
    <property type="molecule type" value="Genomic_DNA"/>
</dbReference>
<comment type="caution">
    <text evidence="8">The sequence shown here is derived from an EMBL/GenBank/DDBJ whole genome shotgun (WGS) entry which is preliminary data.</text>
</comment>
<feature type="region of interest" description="Disordered" evidence="6">
    <location>
        <begin position="815"/>
        <end position="942"/>
    </location>
</feature>
<protein>
    <recommendedName>
        <fullName evidence="1">non-specific serine/threonine protein kinase</fullName>
        <ecNumber evidence="1">2.7.11.1</ecNumber>
    </recommendedName>
</protein>
<dbReference type="EC" id="2.7.11.1" evidence="1"/>
<evidence type="ECO:0000256" key="1">
    <source>
        <dbReference type="ARBA" id="ARBA00012513"/>
    </source>
</evidence>
<keyword evidence="2" id="KW-0808">Transferase</keyword>
<dbReference type="InterPro" id="IPR050660">
    <property type="entry name" value="NEK_Ser/Thr_kinase"/>
</dbReference>
<evidence type="ECO:0000256" key="2">
    <source>
        <dbReference type="ARBA" id="ARBA00022679"/>
    </source>
</evidence>
<gene>
    <name evidence="8" type="ORF">CDV56_104956</name>
</gene>
<sequence length="942" mass="103797">MGMSHTVKCVFRLTFLLKRAERSLHQKGKAVDHSHPTVPSLPLPNCECSELGLGPLCKETGMHDYDHDTISNTDTDTDTSSVLNPDLAVRAHAADTDTDTDADADAGSGSSSSSSNRNRNGNRKRLVRLVSFKSIAHDRTRWSSSQERELAIAEHELARCQKAWSSEQELWLEYSRLSIPGRYHHTSDRISIPVPPSGIPFLAGSVRHARAMSVTTSLWWPEDRIQATLCPEYVFGHLPSNLLPRLVAPLPWGEGLTSETYLEWILHKAGRLFLILVDIGIPERIFSLVDESFDDADLPIAAHSVDRLKLSLDDENPALDAKFFHAQWRFLVRGISQGDHIKYTENEGVPVELLRSETALAREGVEKVILAGAVCRVYLRTQVTVGGAPHFFEEEEVLDEIRSLRRLSHDHVFSIYASYFVDDTMCILFSGIYDRTLMSFLTDVPQPFKRLPKNRRREILINWPHRLVDGLSWLHAHSQVHGAIRPSNILIDSEYRIFLGQFEALDTLLPPVKIDDVESYQYGAPERWVRAATVQDTGPTRTALPSGGRTGRRQPSSRPGRLNLFSRGSGSDDAVDRSQSPRAESVTSHGTAIRIGGLPDSPTRFSFALSSSSSGSSGGSARKRVVASVKRPILYTPSITSSNSSGSSGRSAPMVLDPARLPGTRSKTAVVQTWQSRQTDPEASDIFSLGAVILDIFTHLCKRKIAAFAHHRGAKNRTAGRGGGVADCSFHLDRNIGQVSSWIALLEHDAGKRKDPVFRAVQPMLAVVRSMLDKEPGNRPSATRVESRFVAALRQVDDSVALHCTSKLHLHAVEASKTQGIPQQESSKSETPAPGSTHPKLTVTRCPAQPAEQPTDFPHPSTRSPAVSRHPFPSPSVATYAGYTEWTDTYTYSDDDDSDQESSEYTASSSSLRVPWPMPPDGPLRPAPSRDSILGYGVAVTD</sequence>
<proteinExistence type="predicted"/>
<keyword evidence="5" id="KW-0067">ATP-binding</keyword>
<dbReference type="GO" id="GO:0005524">
    <property type="term" value="F:ATP binding"/>
    <property type="evidence" value="ECO:0007669"/>
    <property type="project" value="UniProtKB-KW"/>
</dbReference>
<dbReference type="PANTHER" id="PTHR43671:SF13">
    <property type="entry name" value="SERINE_THREONINE-PROTEIN KINASE NEK2"/>
    <property type="match status" value="1"/>
</dbReference>
<dbReference type="GO" id="GO:0004674">
    <property type="term" value="F:protein serine/threonine kinase activity"/>
    <property type="evidence" value="ECO:0007669"/>
    <property type="project" value="UniProtKB-EC"/>
</dbReference>
<reference evidence="8" key="1">
    <citation type="submission" date="2018-08" db="EMBL/GenBank/DDBJ databases">
        <title>Draft genome sequence of azole-resistant Aspergillus thermomutatus (Neosartorya pseudofischeri) strain HMR AF 39, isolated from a human nasal aspirate.</title>
        <authorList>
            <person name="Parent-Michaud M."/>
            <person name="Dufresne P.J."/>
            <person name="Fournier E."/>
            <person name="Martineau C."/>
            <person name="Moreira S."/>
            <person name="Perkins V."/>
            <person name="De Repentigny L."/>
            <person name="Dufresne S.F."/>
        </authorList>
    </citation>
    <scope>NUCLEOTIDE SEQUENCE [LARGE SCALE GENOMIC DNA]</scope>
    <source>
        <strain evidence="8">HMR AF 39</strain>
    </source>
</reference>
<dbReference type="PROSITE" id="PS50011">
    <property type="entry name" value="PROTEIN_KINASE_DOM"/>
    <property type="match status" value="1"/>
</dbReference>
<dbReference type="SUPFAM" id="SSF56112">
    <property type="entry name" value="Protein kinase-like (PK-like)"/>
    <property type="match status" value="1"/>
</dbReference>
<evidence type="ECO:0000256" key="6">
    <source>
        <dbReference type="SAM" id="MobiDB-lite"/>
    </source>
</evidence>
<name>A0A397GEL7_ASPTH</name>
<dbReference type="GO" id="GO:0005634">
    <property type="term" value="C:nucleus"/>
    <property type="evidence" value="ECO:0007669"/>
    <property type="project" value="TreeGrafter"/>
</dbReference>
<evidence type="ECO:0000256" key="5">
    <source>
        <dbReference type="ARBA" id="ARBA00022840"/>
    </source>
</evidence>
<feature type="compositionally biased region" description="Polar residues" evidence="6">
    <location>
        <begin position="816"/>
        <end position="830"/>
    </location>
</feature>
<dbReference type="Pfam" id="PF00069">
    <property type="entry name" value="Pkinase"/>
    <property type="match status" value="1"/>
</dbReference>
<feature type="region of interest" description="Disordered" evidence="6">
    <location>
        <begin position="94"/>
        <end position="122"/>
    </location>
</feature>
<feature type="compositionally biased region" description="Low complexity" evidence="6">
    <location>
        <begin position="883"/>
        <end position="892"/>
    </location>
</feature>
<feature type="compositionally biased region" description="Low complexity" evidence="6">
    <location>
        <begin position="638"/>
        <end position="651"/>
    </location>
</feature>
<evidence type="ECO:0000256" key="3">
    <source>
        <dbReference type="ARBA" id="ARBA00022741"/>
    </source>
</evidence>
<feature type="compositionally biased region" description="Polar residues" evidence="6">
    <location>
        <begin position="577"/>
        <end position="590"/>
    </location>
</feature>
<keyword evidence="9" id="KW-1185">Reference proteome</keyword>
<dbReference type="InterPro" id="IPR011009">
    <property type="entry name" value="Kinase-like_dom_sf"/>
</dbReference>
<organism evidence="8 9">
    <name type="scientific">Aspergillus thermomutatus</name>
    <name type="common">Neosartorya pseudofischeri</name>
    <dbReference type="NCBI Taxonomy" id="41047"/>
    <lineage>
        <taxon>Eukaryota</taxon>
        <taxon>Fungi</taxon>
        <taxon>Dikarya</taxon>
        <taxon>Ascomycota</taxon>
        <taxon>Pezizomycotina</taxon>
        <taxon>Eurotiomycetes</taxon>
        <taxon>Eurotiomycetidae</taxon>
        <taxon>Eurotiales</taxon>
        <taxon>Aspergillaceae</taxon>
        <taxon>Aspergillus</taxon>
        <taxon>Aspergillus subgen. Fumigati</taxon>
    </lineage>
</organism>
<evidence type="ECO:0000256" key="4">
    <source>
        <dbReference type="ARBA" id="ARBA00022777"/>
    </source>
</evidence>
<dbReference type="InterPro" id="IPR000719">
    <property type="entry name" value="Prot_kinase_dom"/>
</dbReference>
<dbReference type="OrthoDB" id="4062651at2759"/>
<feature type="compositionally biased region" description="Pro residues" evidence="6">
    <location>
        <begin position="916"/>
        <end position="926"/>
    </location>
</feature>
<dbReference type="GO" id="GO:0007059">
    <property type="term" value="P:chromosome segregation"/>
    <property type="evidence" value="ECO:0007669"/>
    <property type="project" value="TreeGrafter"/>
</dbReference>
<keyword evidence="4" id="KW-0418">Kinase</keyword>
<dbReference type="GO" id="GO:0044732">
    <property type="term" value="C:mitotic spindle pole body"/>
    <property type="evidence" value="ECO:0007669"/>
    <property type="project" value="TreeGrafter"/>
</dbReference>
<feature type="region of interest" description="Disordered" evidence="6">
    <location>
        <begin position="636"/>
        <end position="661"/>
    </location>
</feature>
<dbReference type="Proteomes" id="UP000215305">
    <property type="component" value="Unassembled WGS sequence"/>
</dbReference>
<dbReference type="VEuPathDB" id="FungiDB:CDV56_104956"/>
<dbReference type="STRING" id="41047.A0A397GEL7"/>
<dbReference type="SMART" id="SM00220">
    <property type="entry name" value="S_TKc"/>
    <property type="match status" value="1"/>
</dbReference>
<keyword evidence="3" id="KW-0547">Nucleotide-binding</keyword>
<dbReference type="RefSeq" id="XP_026612351.1">
    <property type="nucleotide sequence ID" value="XM_026758575.1"/>
</dbReference>
<feature type="region of interest" description="Disordered" evidence="6">
    <location>
        <begin position="531"/>
        <end position="597"/>
    </location>
</feature>
<evidence type="ECO:0000259" key="7">
    <source>
        <dbReference type="PROSITE" id="PS50011"/>
    </source>
</evidence>
<accession>A0A397GEL7</accession>
<dbReference type="PANTHER" id="PTHR43671">
    <property type="entry name" value="SERINE/THREONINE-PROTEIN KINASE NEK"/>
    <property type="match status" value="1"/>
</dbReference>
<dbReference type="GeneID" id="38126930"/>
<evidence type="ECO:0000313" key="9">
    <source>
        <dbReference type="Proteomes" id="UP000215305"/>
    </source>
</evidence>
<dbReference type="GO" id="GO:0005737">
    <property type="term" value="C:cytoplasm"/>
    <property type="evidence" value="ECO:0007669"/>
    <property type="project" value="TreeGrafter"/>
</dbReference>
<dbReference type="Gene3D" id="1.10.510.10">
    <property type="entry name" value="Transferase(Phosphotransferase) domain 1"/>
    <property type="match status" value="1"/>
</dbReference>
<feature type="compositionally biased region" description="Acidic residues" evidence="6">
    <location>
        <begin position="893"/>
        <end position="902"/>
    </location>
</feature>
<dbReference type="AlphaFoldDB" id="A0A397GEL7"/>
<feature type="domain" description="Protein kinase" evidence="7">
    <location>
        <begin position="354"/>
        <end position="790"/>
    </location>
</feature>
<feature type="compositionally biased region" description="Low complexity" evidence="6">
    <location>
        <begin position="105"/>
        <end position="115"/>
    </location>
</feature>
<evidence type="ECO:0000313" key="8">
    <source>
        <dbReference type="EMBL" id="RHZ49452.1"/>
    </source>
</evidence>